<evidence type="ECO:0000313" key="7">
    <source>
        <dbReference type="Proteomes" id="UP000199582"/>
    </source>
</evidence>
<comment type="similarity">
    <text evidence="4">Belongs to the FlgA family.</text>
</comment>
<dbReference type="PANTHER" id="PTHR36307:SF1">
    <property type="entry name" value="FLAGELLA BASAL BODY P-RING FORMATION PROTEIN FLGA"/>
    <property type="match status" value="1"/>
</dbReference>
<dbReference type="RefSeq" id="WP_093036150.1">
    <property type="nucleotide sequence ID" value="NZ_FOAG01000006.1"/>
</dbReference>
<sequence>MKWLILAGLIAVPPPVWADRIVAARTIRAQEIIAAEDLLLEPGTGRGSVTLQDLIGKEALVSLYPGRPVRAADVGPPALIDRNQIVSLIYLRGGLRIMTEGRALARAGMGEYVRVMNLASRATIVGRVTADGQVLVSQQGSW</sequence>
<organism evidence="6 7">
    <name type="scientific">Roseovarius azorensis</name>
    <dbReference type="NCBI Taxonomy" id="1287727"/>
    <lineage>
        <taxon>Bacteria</taxon>
        <taxon>Pseudomonadati</taxon>
        <taxon>Pseudomonadota</taxon>
        <taxon>Alphaproteobacteria</taxon>
        <taxon>Rhodobacterales</taxon>
        <taxon>Roseobacteraceae</taxon>
        <taxon>Roseovarius</taxon>
    </lineage>
</organism>
<dbReference type="InterPro" id="IPR017585">
    <property type="entry name" value="SAF_FlgA"/>
</dbReference>
<comment type="subcellular location">
    <subcellularLocation>
        <location evidence="1 4">Periplasm</location>
    </subcellularLocation>
</comment>
<dbReference type="OrthoDB" id="7619725at2"/>
<proteinExistence type="inferred from homology"/>
<evidence type="ECO:0000256" key="2">
    <source>
        <dbReference type="ARBA" id="ARBA00022729"/>
    </source>
</evidence>
<dbReference type="GO" id="GO:0042597">
    <property type="term" value="C:periplasmic space"/>
    <property type="evidence" value="ECO:0007669"/>
    <property type="project" value="UniProtKB-SubCell"/>
</dbReference>
<evidence type="ECO:0000256" key="3">
    <source>
        <dbReference type="ARBA" id="ARBA00022764"/>
    </source>
</evidence>
<dbReference type="InterPro" id="IPR039246">
    <property type="entry name" value="Flagellar_FlgA"/>
</dbReference>
<dbReference type="GO" id="GO:0044780">
    <property type="term" value="P:bacterial-type flagellum assembly"/>
    <property type="evidence" value="ECO:0007669"/>
    <property type="project" value="InterPro"/>
</dbReference>
<dbReference type="Proteomes" id="UP000199582">
    <property type="component" value="Unassembled WGS sequence"/>
</dbReference>
<name>A0A1H7R389_9RHOB</name>
<dbReference type="SMART" id="SM00858">
    <property type="entry name" value="SAF"/>
    <property type="match status" value="1"/>
</dbReference>
<reference evidence="6 7" key="1">
    <citation type="submission" date="2016-10" db="EMBL/GenBank/DDBJ databases">
        <authorList>
            <person name="de Groot N.N."/>
        </authorList>
    </citation>
    <scope>NUCLEOTIDE SEQUENCE [LARGE SCALE GENOMIC DNA]</scope>
    <source>
        <strain evidence="6 7">DSM 100674</strain>
    </source>
</reference>
<keyword evidence="6" id="KW-0282">Flagellum</keyword>
<gene>
    <name evidence="6" type="ORF">SAMN05443999_10642</name>
</gene>
<dbReference type="NCBIfam" id="TIGR03170">
    <property type="entry name" value="flgA_cterm"/>
    <property type="match status" value="1"/>
</dbReference>
<dbReference type="CDD" id="cd11614">
    <property type="entry name" value="SAF_CpaB_FlgA_like"/>
    <property type="match status" value="1"/>
</dbReference>
<protein>
    <recommendedName>
        <fullName evidence="4">Flagella basal body P-ring formation protein FlgA</fullName>
    </recommendedName>
</protein>
<accession>A0A1H7R389</accession>
<evidence type="ECO:0000256" key="4">
    <source>
        <dbReference type="RuleBase" id="RU362063"/>
    </source>
</evidence>
<keyword evidence="6" id="KW-0969">Cilium</keyword>
<dbReference type="InterPro" id="IPR013974">
    <property type="entry name" value="SAF"/>
</dbReference>
<evidence type="ECO:0000259" key="5">
    <source>
        <dbReference type="SMART" id="SM00858"/>
    </source>
</evidence>
<keyword evidence="3 4" id="KW-0574">Periplasm</keyword>
<keyword evidence="6" id="KW-0966">Cell projection</keyword>
<keyword evidence="2" id="KW-0732">Signal</keyword>
<dbReference type="EMBL" id="FOAG01000006">
    <property type="protein sequence ID" value="SEL54384.1"/>
    <property type="molecule type" value="Genomic_DNA"/>
</dbReference>
<evidence type="ECO:0000256" key="1">
    <source>
        <dbReference type="ARBA" id="ARBA00004418"/>
    </source>
</evidence>
<dbReference type="AlphaFoldDB" id="A0A1H7R389"/>
<keyword evidence="4" id="KW-1005">Bacterial flagellum biogenesis</keyword>
<keyword evidence="7" id="KW-1185">Reference proteome</keyword>
<comment type="function">
    <text evidence="4">Involved in the assembly process of the P-ring formation. It may associate with FlgF on the rod constituting a structure essential for the P-ring assembly or may act as a modulator protein for the P-ring assembly.</text>
</comment>
<dbReference type="Gene3D" id="2.30.30.760">
    <property type="match status" value="1"/>
</dbReference>
<dbReference type="STRING" id="1287727.SAMN05443999_10642"/>
<dbReference type="Pfam" id="PF13144">
    <property type="entry name" value="ChapFlgA"/>
    <property type="match status" value="1"/>
</dbReference>
<feature type="domain" description="SAF" evidence="5">
    <location>
        <begin position="18"/>
        <end position="75"/>
    </location>
</feature>
<evidence type="ECO:0000313" key="6">
    <source>
        <dbReference type="EMBL" id="SEL54384.1"/>
    </source>
</evidence>
<dbReference type="PANTHER" id="PTHR36307">
    <property type="entry name" value="FLAGELLA BASAL BODY P-RING FORMATION PROTEIN FLGA"/>
    <property type="match status" value="1"/>
</dbReference>